<dbReference type="InterPro" id="IPR046047">
    <property type="entry name" value="DUF6005"/>
</dbReference>
<evidence type="ECO:0000313" key="2">
    <source>
        <dbReference type="Proteomes" id="UP000450917"/>
    </source>
</evidence>
<gene>
    <name evidence="1" type="ORF">GNP93_18765</name>
</gene>
<reference evidence="1 2" key="1">
    <citation type="submission" date="2019-11" db="EMBL/GenBank/DDBJ databases">
        <title>Draft genome sequences of five Paenibacillus species of dairy origin.</title>
        <authorList>
            <person name="Olajide A.M."/>
            <person name="Chen S."/>
            <person name="Lapointe G."/>
        </authorList>
    </citation>
    <scope>NUCLEOTIDE SEQUENCE [LARGE SCALE GENOMIC DNA]</scope>
    <source>
        <strain evidence="1 2">2CS3</strain>
    </source>
</reference>
<keyword evidence="2" id="KW-1185">Reference proteome</keyword>
<dbReference type="AlphaFoldDB" id="A0A7X2ZD78"/>
<protein>
    <submittedName>
        <fullName evidence="1">Petrobactin biosynthesis protein AsbE</fullName>
    </submittedName>
</protein>
<proteinExistence type="predicted"/>
<dbReference type="RefSeq" id="WP_127608946.1">
    <property type="nucleotide sequence ID" value="NZ_JARTHJ010000100.1"/>
</dbReference>
<dbReference type="Pfam" id="PF19468">
    <property type="entry name" value="DUF6005"/>
    <property type="match status" value="1"/>
</dbReference>
<evidence type="ECO:0000313" key="1">
    <source>
        <dbReference type="EMBL" id="MUG72711.1"/>
    </source>
</evidence>
<dbReference type="Proteomes" id="UP000450917">
    <property type="component" value="Unassembled WGS sequence"/>
</dbReference>
<organism evidence="1 2">
    <name type="scientific">Paenibacillus validus</name>
    <dbReference type="NCBI Taxonomy" id="44253"/>
    <lineage>
        <taxon>Bacteria</taxon>
        <taxon>Bacillati</taxon>
        <taxon>Bacillota</taxon>
        <taxon>Bacilli</taxon>
        <taxon>Bacillales</taxon>
        <taxon>Paenibacillaceae</taxon>
        <taxon>Paenibacillus</taxon>
    </lineage>
</organism>
<name>A0A7X2ZD78_9BACL</name>
<accession>A0A7X2ZD78</accession>
<comment type="caution">
    <text evidence="1">The sequence shown here is derived from an EMBL/GenBank/DDBJ whole genome shotgun (WGS) entry which is preliminary data.</text>
</comment>
<dbReference type="EMBL" id="WNZX01000017">
    <property type="protein sequence ID" value="MUG72711.1"/>
    <property type="molecule type" value="Genomic_DNA"/>
</dbReference>
<sequence length="331" mass="38785">MFGWKEQRIKVHCVVSCLCEVVKRYSDVDYRPFYFGVWDAEFAWTEAGLSYYSDTIQHERSMKWYERMFGTRVIQWHDRHQDSAANAARLVELVENAPKHRHVVVQIDMSLMPERENKFNLNPFPHYLLVSSTEREGEWFMLDADMKWEGVVSREQVLQAFVHNPYPDGFYIEALAIQAPTPNTVVSYFYDGFNLHGNELVSKLRALVSRLAGEPEKLPQLADALKHLHVIVIRKYGYDYAFMYFHDELQLPREHYEHWAQQIRDLVQAFNTMQYMAVKLSLTGRTELLPSLLETLDKAEAIERGLKQELERELALWSARYSNAGGLLIDV</sequence>